<dbReference type="GO" id="GO:0030267">
    <property type="term" value="F:glyoxylate reductase (NADPH) activity"/>
    <property type="evidence" value="ECO:0007669"/>
    <property type="project" value="TreeGrafter"/>
</dbReference>
<dbReference type="PROSITE" id="PS00670">
    <property type="entry name" value="D_2_HYDROXYACID_DH_2"/>
    <property type="match status" value="1"/>
</dbReference>
<evidence type="ECO:0000256" key="3">
    <source>
        <dbReference type="ARBA" id="ARBA00023027"/>
    </source>
</evidence>
<proteinExistence type="inferred from homology"/>
<dbReference type="GO" id="GO:0016618">
    <property type="term" value="F:hydroxypyruvate reductase [NAD(P)H] activity"/>
    <property type="evidence" value="ECO:0007669"/>
    <property type="project" value="TreeGrafter"/>
</dbReference>
<dbReference type="EMBL" id="BANI01000037">
    <property type="protein sequence ID" value="GAN95760.1"/>
    <property type="molecule type" value="Genomic_DNA"/>
</dbReference>
<dbReference type="PANTHER" id="PTHR10996:SF283">
    <property type="entry name" value="GLYOXYLATE_HYDROXYPYRUVATE REDUCTASE B"/>
    <property type="match status" value="1"/>
</dbReference>
<dbReference type="InterPro" id="IPR006140">
    <property type="entry name" value="D-isomer_DH_NAD-bd"/>
</dbReference>
<evidence type="ECO:0000256" key="4">
    <source>
        <dbReference type="RuleBase" id="RU003719"/>
    </source>
</evidence>
<dbReference type="PANTHER" id="PTHR10996">
    <property type="entry name" value="2-HYDROXYACID DEHYDROGENASE-RELATED"/>
    <property type="match status" value="1"/>
</dbReference>
<dbReference type="SUPFAM" id="SSF52283">
    <property type="entry name" value="Formate/glycerate dehydrogenase catalytic domain-like"/>
    <property type="match status" value="1"/>
</dbReference>
<gene>
    <name evidence="7" type="ORF">Geu3261_0037_006</name>
</gene>
<reference evidence="7 8" key="1">
    <citation type="submission" date="2012-11" db="EMBL/GenBank/DDBJ databases">
        <title>Whole genome sequence of Gluconacetobacter europaeus NBRC3261.</title>
        <authorList>
            <person name="Azuma Y."/>
            <person name="Higashiura N."/>
            <person name="Hirakawa H."/>
            <person name="Matsushita K."/>
        </authorList>
    </citation>
    <scope>NUCLEOTIDE SEQUENCE [LARGE SCALE GENOMIC DNA]</scope>
    <source>
        <strain evidence="7 8">NBRC 3261</strain>
    </source>
</reference>
<dbReference type="Gene3D" id="3.40.50.720">
    <property type="entry name" value="NAD(P)-binding Rossmann-like Domain"/>
    <property type="match status" value="2"/>
</dbReference>
<evidence type="ECO:0000313" key="7">
    <source>
        <dbReference type="EMBL" id="GAN95760.1"/>
    </source>
</evidence>
<evidence type="ECO:0000256" key="1">
    <source>
        <dbReference type="ARBA" id="ARBA00005854"/>
    </source>
</evidence>
<feature type="domain" description="D-isomer specific 2-hydroxyacid dehydrogenase NAD-binding" evidence="6">
    <location>
        <begin position="115"/>
        <end position="291"/>
    </location>
</feature>
<dbReference type="PROSITE" id="PS00671">
    <property type="entry name" value="D_2_HYDROXYACID_DH_3"/>
    <property type="match status" value="1"/>
</dbReference>
<dbReference type="InterPro" id="IPR036291">
    <property type="entry name" value="NAD(P)-bd_dom_sf"/>
</dbReference>
<keyword evidence="3" id="KW-0520">NAD</keyword>
<organism evidence="7 8">
    <name type="scientific">Komagataeibacter europaeus NBRC 3261</name>
    <dbReference type="NCBI Taxonomy" id="1234669"/>
    <lineage>
        <taxon>Bacteria</taxon>
        <taxon>Pseudomonadati</taxon>
        <taxon>Pseudomonadota</taxon>
        <taxon>Alphaproteobacteria</taxon>
        <taxon>Acetobacterales</taxon>
        <taxon>Acetobacteraceae</taxon>
        <taxon>Komagataeibacter</taxon>
    </lineage>
</organism>
<evidence type="ECO:0000256" key="2">
    <source>
        <dbReference type="ARBA" id="ARBA00023002"/>
    </source>
</evidence>
<protein>
    <submittedName>
        <fullName evidence="7">D-isomer specific 2-hydroxyacid dehydrogenase</fullName>
    </submittedName>
</protein>
<dbReference type="InterPro" id="IPR029753">
    <property type="entry name" value="D-isomer_DH_CS"/>
</dbReference>
<dbReference type="Pfam" id="PF02826">
    <property type="entry name" value="2-Hacid_dh_C"/>
    <property type="match status" value="1"/>
</dbReference>
<dbReference type="InterPro" id="IPR050223">
    <property type="entry name" value="D-isomer_2-hydroxyacid_DH"/>
</dbReference>
<sequence>MSDTRPRVLLTQRQTTPVMQRIEQSFNIPAVPDQLMTTRELLDAARAFQPQAIMTATGLPLRGSDVLLLPDSVKVVATVSVGTDHLDIPALHARGIVVTNTPDVLTECNADMAMLLMLAAARRASEYGALMRGGWGRSLAMDELLGTRISGKRLGIVGMGRIGRAVARRARGFDMKVMYSNRRRLPADQEAGATFFSTVTDMLPHCDILSLHLPASPETDGMINADLLSRLPRGAIFINAARGALVDEDALIDALRSGQLAAAGLDVYRNEPNPDPRFLELPNVFLTPHVGSATVETRTDMGMMAVDNVEAVLAGRDALTPVQA</sequence>
<dbReference type="RefSeq" id="WP_048850466.1">
    <property type="nucleotide sequence ID" value="NZ_BANI01000037.1"/>
</dbReference>
<evidence type="ECO:0000259" key="5">
    <source>
        <dbReference type="Pfam" id="PF00389"/>
    </source>
</evidence>
<dbReference type="FunFam" id="3.40.50.720:FF:000203">
    <property type="entry name" value="D-3-phosphoglycerate dehydrogenase (SerA)"/>
    <property type="match status" value="1"/>
</dbReference>
<dbReference type="Proteomes" id="UP000032675">
    <property type="component" value="Unassembled WGS sequence"/>
</dbReference>
<name>A0A0D6PYD8_KOMEU</name>
<dbReference type="CDD" id="cd05301">
    <property type="entry name" value="GDH"/>
    <property type="match status" value="1"/>
</dbReference>
<dbReference type="AlphaFoldDB" id="A0A0D6PYD8"/>
<comment type="caution">
    <text evidence="7">The sequence shown here is derived from an EMBL/GenBank/DDBJ whole genome shotgun (WGS) entry which is preliminary data.</text>
</comment>
<accession>A0A0D6PYD8</accession>
<evidence type="ECO:0000313" key="8">
    <source>
        <dbReference type="Proteomes" id="UP000032675"/>
    </source>
</evidence>
<dbReference type="InterPro" id="IPR006139">
    <property type="entry name" value="D-isomer_2_OHA_DH_cat_dom"/>
</dbReference>
<evidence type="ECO:0000259" key="6">
    <source>
        <dbReference type="Pfam" id="PF02826"/>
    </source>
</evidence>
<dbReference type="SUPFAM" id="SSF51735">
    <property type="entry name" value="NAD(P)-binding Rossmann-fold domains"/>
    <property type="match status" value="1"/>
</dbReference>
<feature type="domain" description="D-isomer specific 2-hydroxyacid dehydrogenase catalytic" evidence="5">
    <location>
        <begin position="18"/>
        <end position="322"/>
    </location>
</feature>
<keyword evidence="2 4" id="KW-0560">Oxidoreductase</keyword>
<comment type="similarity">
    <text evidence="1 4">Belongs to the D-isomer specific 2-hydroxyacid dehydrogenase family.</text>
</comment>
<dbReference type="GO" id="GO:0051287">
    <property type="term" value="F:NAD binding"/>
    <property type="evidence" value="ECO:0007669"/>
    <property type="project" value="InterPro"/>
</dbReference>
<dbReference type="GO" id="GO:0005829">
    <property type="term" value="C:cytosol"/>
    <property type="evidence" value="ECO:0007669"/>
    <property type="project" value="TreeGrafter"/>
</dbReference>
<dbReference type="Pfam" id="PF00389">
    <property type="entry name" value="2-Hacid_dh"/>
    <property type="match status" value="1"/>
</dbReference>